<sequence>MPAIKAQALSLKFKDKILFDNANILIRKNEISGIIGKNGAGKTTFFDLICAIRRPDQGTLENFTPQHSYLSQTLGMPSTLSMKEIHEMTAALSCERIPSLDTTLQTFHAWDTRLATKFTETLKKRPSHCSYGEIRFFFTLSLISFAKELLILDEPTAGVDPESRHYIWSFIKKARENGATIIVSSHNIQEICEHCDSFHLIHNQQFSRFDSAQAFMTRFGGATLDDAFIASLYS</sequence>
<dbReference type="RefSeq" id="WP_042128796.1">
    <property type="nucleotide sequence ID" value="NZ_FZOL01000022.1"/>
</dbReference>
<dbReference type="GO" id="GO:0016887">
    <property type="term" value="F:ATP hydrolysis activity"/>
    <property type="evidence" value="ECO:0007669"/>
    <property type="project" value="InterPro"/>
</dbReference>
<evidence type="ECO:0000259" key="1">
    <source>
        <dbReference type="PROSITE" id="PS50893"/>
    </source>
</evidence>
<reference evidence="3" key="1">
    <citation type="submission" date="2017-06" db="EMBL/GenBank/DDBJ databases">
        <authorList>
            <person name="Varghese N."/>
            <person name="Submissions S."/>
        </authorList>
    </citation>
    <scope>NUCLEOTIDE SEQUENCE [LARGE SCALE GENOMIC DNA]</scope>
    <source>
        <strain evidence="3">DSM 22348</strain>
    </source>
</reference>
<dbReference type="SUPFAM" id="SSF52540">
    <property type="entry name" value="P-loop containing nucleoside triphosphate hydrolases"/>
    <property type="match status" value="1"/>
</dbReference>
<dbReference type="Proteomes" id="UP000198407">
    <property type="component" value="Unassembled WGS sequence"/>
</dbReference>
<dbReference type="EMBL" id="FZOL01000022">
    <property type="protein sequence ID" value="SNT06238.1"/>
    <property type="molecule type" value="Genomic_DNA"/>
</dbReference>
<organism evidence="2 3">
    <name type="scientific">Pseudomonas japonica</name>
    <dbReference type="NCBI Taxonomy" id="256466"/>
    <lineage>
        <taxon>Bacteria</taxon>
        <taxon>Pseudomonadati</taxon>
        <taxon>Pseudomonadota</taxon>
        <taxon>Gammaproteobacteria</taxon>
        <taxon>Pseudomonadales</taxon>
        <taxon>Pseudomonadaceae</taxon>
        <taxon>Pseudomonas</taxon>
    </lineage>
</organism>
<dbReference type="GO" id="GO:0005524">
    <property type="term" value="F:ATP binding"/>
    <property type="evidence" value="ECO:0007669"/>
    <property type="project" value="UniProtKB-KW"/>
</dbReference>
<dbReference type="Pfam" id="PF00005">
    <property type="entry name" value="ABC_tran"/>
    <property type="match status" value="1"/>
</dbReference>
<dbReference type="AlphaFoldDB" id="A0A239JLG3"/>
<keyword evidence="2" id="KW-0547">Nucleotide-binding</keyword>
<dbReference type="InterPro" id="IPR027417">
    <property type="entry name" value="P-loop_NTPase"/>
</dbReference>
<gene>
    <name evidence="2" type="ORF">SAMN05444352_122100</name>
</gene>
<keyword evidence="3" id="KW-1185">Reference proteome</keyword>
<dbReference type="InterPro" id="IPR003439">
    <property type="entry name" value="ABC_transporter-like_ATP-bd"/>
</dbReference>
<proteinExistence type="predicted"/>
<dbReference type="STRING" id="1215104.GCA_000730585_00916"/>
<dbReference type="PANTHER" id="PTHR43038:SF3">
    <property type="entry name" value="ABC TRANSPORTER G FAMILY MEMBER 20 ISOFORM X1"/>
    <property type="match status" value="1"/>
</dbReference>
<evidence type="ECO:0000313" key="2">
    <source>
        <dbReference type="EMBL" id="SNT06238.1"/>
    </source>
</evidence>
<feature type="domain" description="ABC transporter" evidence="1">
    <location>
        <begin position="4"/>
        <end position="228"/>
    </location>
</feature>
<evidence type="ECO:0000313" key="3">
    <source>
        <dbReference type="Proteomes" id="UP000198407"/>
    </source>
</evidence>
<dbReference type="Gene3D" id="3.40.50.300">
    <property type="entry name" value="P-loop containing nucleotide triphosphate hydrolases"/>
    <property type="match status" value="1"/>
</dbReference>
<keyword evidence="2" id="KW-0067">ATP-binding</keyword>
<protein>
    <submittedName>
        <fullName evidence="2">ABC-2 type transport system ATP-binding protein</fullName>
    </submittedName>
</protein>
<name>A0A239JLG3_9PSED</name>
<accession>A0A239JLG3</accession>
<dbReference type="PANTHER" id="PTHR43038">
    <property type="entry name" value="ATP-BINDING CASSETTE, SUB-FAMILY H, MEMBER 1"/>
    <property type="match status" value="1"/>
</dbReference>
<dbReference type="PROSITE" id="PS50893">
    <property type="entry name" value="ABC_TRANSPORTER_2"/>
    <property type="match status" value="1"/>
</dbReference>